<dbReference type="OrthoDB" id="5457915at2"/>
<proteinExistence type="inferred from homology"/>
<dbReference type="Proteomes" id="UP000315995">
    <property type="component" value="Chromosome"/>
</dbReference>
<dbReference type="AlphaFoldDB" id="A0A4Y6PZ70"/>
<evidence type="ECO:0000313" key="4">
    <source>
        <dbReference type="Proteomes" id="UP000315995"/>
    </source>
</evidence>
<dbReference type="InterPro" id="IPR035093">
    <property type="entry name" value="RelE/ParE_toxin_dom_sf"/>
</dbReference>
<dbReference type="Gene3D" id="3.30.2310.20">
    <property type="entry name" value="RelE-like"/>
    <property type="match status" value="1"/>
</dbReference>
<accession>A0A5B8YA39</accession>
<dbReference type="RefSeq" id="WP_141199925.1">
    <property type="nucleotide sequence ID" value="NZ_CP041186.1"/>
</dbReference>
<dbReference type="Pfam" id="PF05016">
    <property type="entry name" value="ParE_toxin"/>
    <property type="match status" value="1"/>
</dbReference>
<evidence type="ECO:0000256" key="1">
    <source>
        <dbReference type="ARBA" id="ARBA00006226"/>
    </source>
</evidence>
<evidence type="ECO:0000313" key="3">
    <source>
        <dbReference type="EMBL" id="QDG53469.1"/>
    </source>
</evidence>
<dbReference type="InterPro" id="IPR007712">
    <property type="entry name" value="RelE/ParE_toxin"/>
</dbReference>
<dbReference type="PANTHER" id="PTHR33755">
    <property type="entry name" value="TOXIN PARE1-RELATED"/>
    <property type="match status" value="1"/>
</dbReference>
<sequence length="97" mass="11067">MTLDLNISPAAEHDLIDIWAFIASDNPNAADDFVDALHSRCFALTHTPRMGRCRDDLVRGLRSFPFRNYVIFYRIAETSVDVVRVLSGLRNIRPSLF</sequence>
<protein>
    <submittedName>
        <fullName evidence="3">Type II toxin-antitoxin system RelE/ParE family toxin</fullName>
    </submittedName>
</protein>
<organism evidence="3 4">
    <name type="scientific">Persicimonas caeni</name>
    <dbReference type="NCBI Taxonomy" id="2292766"/>
    <lineage>
        <taxon>Bacteria</taxon>
        <taxon>Deltaproteobacteria</taxon>
        <taxon>Bradymonadales</taxon>
        <taxon>Bradymonadaceae</taxon>
        <taxon>Persicimonas</taxon>
    </lineage>
</organism>
<dbReference type="EMBL" id="CP041186">
    <property type="protein sequence ID" value="QDG53469.1"/>
    <property type="molecule type" value="Genomic_DNA"/>
</dbReference>
<reference evidence="3 4" key="1">
    <citation type="submission" date="2019-06" db="EMBL/GenBank/DDBJ databases">
        <title>Persicimonas caeni gen. nov., sp. nov., a predatory bacterium isolated from solar saltern.</title>
        <authorList>
            <person name="Wang S."/>
        </authorList>
    </citation>
    <scope>NUCLEOTIDE SEQUENCE [LARGE SCALE GENOMIC DNA]</scope>
    <source>
        <strain evidence="3 4">YN101</strain>
    </source>
</reference>
<name>A0A4Y6PZ70_PERCE</name>
<comment type="similarity">
    <text evidence="1">Belongs to the RelE toxin family.</text>
</comment>
<evidence type="ECO:0000256" key="2">
    <source>
        <dbReference type="ARBA" id="ARBA00022649"/>
    </source>
</evidence>
<keyword evidence="4" id="KW-1185">Reference proteome</keyword>
<gene>
    <name evidence="3" type="ORF">FIV42_22805</name>
</gene>
<accession>A0A4Y6PZ70</accession>
<dbReference type="InterPro" id="IPR051803">
    <property type="entry name" value="TA_system_RelE-like_toxin"/>
</dbReference>
<dbReference type="PANTHER" id="PTHR33755:SF6">
    <property type="entry name" value="PLASMID STABILIZATION SYSTEM PROTEIN"/>
    <property type="match status" value="1"/>
</dbReference>
<keyword evidence="2" id="KW-1277">Toxin-antitoxin system</keyword>